<keyword evidence="2" id="KW-1133">Transmembrane helix</keyword>
<gene>
    <name evidence="4" type="ORF">MYCIT1_LOCUS11715</name>
</gene>
<evidence type="ECO:0000313" key="4">
    <source>
        <dbReference type="EMBL" id="CAK5268485.1"/>
    </source>
</evidence>
<feature type="compositionally biased region" description="Pro residues" evidence="1">
    <location>
        <begin position="373"/>
        <end position="394"/>
    </location>
</feature>
<feature type="chain" id="PRO_5041920740" evidence="3">
    <location>
        <begin position="30"/>
        <end position="486"/>
    </location>
</feature>
<accession>A0AAD2H4D7</accession>
<protein>
    <submittedName>
        <fullName evidence="4">Uncharacterized protein</fullName>
    </submittedName>
</protein>
<reference evidence="4" key="1">
    <citation type="submission" date="2023-11" db="EMBL/GenBank/DDBJ databases">
        <authorList>
            <person name="De Vega J J."/>
            <person name="De Vega J J."/>
        </authorList>
    </citation>
    <scope>NUCLEOTIDE SEQUENCE</scope>
</reference>
<dbReference type="AlphaFoldDB" id="A0AAD2H4D7"/>
<feature type="region of interest" description="Disordered" evidence="1">
    <location>
        <begin position="249"/>
        <end position="269"/>
    </location>
</feature>
<feature type="compositionally biased region" description="Basic and acidic residues" evidence="1">
    <location>
        <begin position="420"/>
        <end position="437"/>
    </location>
</feature>
<dbReference type="EMBL" id="CAVNYO010000138">
    <property type="protein sequence ID" value="CAK5268485.1"/>
    <property type="molecule type" value="Genomic_DNA"/>
</dbReference>
<keyword evidence="5" id="KW-1185">Reference proteome</keyword>
<feature type="compositionally biased region" description="Pro residues" evidence="1">
    <location>
        <begin position="403"/>
        <end position="417"/>
    </location>
</feature>
<name>A0AAD2H4D7_9AGAR</name>
<evidence type="ECO:0000256" key="2">
    <source>
        <dbReference type="SAM" id="Phobius"/>
    </source>
</evidence>
<evidence type="ECO:0000256" key="3">
    <source>
        <dbReference type="SAM" id="SignalP"/>
    </source>
</evidence>
<proteinExistence type="predicted"/>
<sequence length="486" mass="53638">FISPSTYFLHVMVASTLLALGLLIPVISAQNNRNSNSVLYNGKGQSPCEMKSLFENTCHTSRRARALVSTNRLRSSPTPCICTNVYFNLWSACAYTQNSSLPSCSTWKEGCHQASVAITTENVTHNTAFPSWAFMPLPSNNDTFDLVGAVEAAEGYSHRWTSVQIIAPVVVGVVVALSLSVGFYFFLRHKRRPHTRPWMQTTGNRPRFHFPTLSSVKKVRAENRSSTWSIDEPPEDWNQYEFVSYPPSLQGSHGGHVRLSSSPTDPPRLKIPGSGPVYALPGKSVWKAPFQNAQRWSRSIPFPWRTPRVKNVPSYKRFRVDDADSDSPLPERTPVTSVSNYGRSNLRHASNFDHDNDGDSDTEALPLMAAPVDPVPDIPPPTAPPNIPLPPRPVRTPLQSPAPIVPPAPRVAPPVPPLETRQRARDPARRSISRDSVRTLPPTPTPPYHSRNGSSASGPPNYAPPIANEPSGDRTRSVRRLPLLPS</sequence>
<keyword evidence="2" id="KW-0472">Membrane</keyword>
<organism evidence="4 5">
    <name type="scientific">Mycena citricolor</name>
    <dbReference type="NCBI Taxonomy" id="2018698"/>
    <lineage>
        <taxon>Eukaryota</taxon>
        <taxon>Fungi</taxon>
        <taxon>Dikarya</taxon>
        <taxon>Basidiomycota</taxon>
        <taxon>Agaricomycotina</taxon>
        <taxon>Agaricomycetes</taxon>
        <taxon>Agaricomycetidae</taxon>
        <taxon>Agaricales</taxon>
        <taxon>Marasmiineae</taxon>
        <taxon>Mycenaceae</taxon>
        <taxon>Mycena</taxon>
    </lineage>
</organism>
<evidence type="ECO:0000313" key="5">
    <source>
        <dbReference type="Proteomes" id="UP001295794"/>
    </source>
</evidence>
<evidence type="ECO:0000256" key="1">
    <source>
        <dbReference type="SAM" id="MobiDB-lite"/>
    </source>
</evidence>
<comment type="caution">
    <text evidence="4">The sequence shown here is derived from an EMBL/GenBank/DDBJ whole genome shotgun (WGS) entry which is preliminary data.</text>
</comment>
<feature type="signal peptide" evidence="3">
    <location>
        <begin position="1"/>
        <end position="29"/>
    </location>
</feature>
<dbReference type="Proteomes" id="UP001295794">
    <property type="component" value="Unassembled WGS sequence"/>
</dbReference>
<feature type="compositionally biased region" description="Polar residues" evidence="1">
    <location>
        <begin position="334"/>
        <end position="343"/>
    </location>
</feature>
<keyword evidence="2" id="KW-0812">Transmembrane</keyword>
<feature type="transmembrane region" description="Helical" evidence="2">
    <location>
        <begin position="165"/>
        <end position="187"/>
    </location>
</feature>
<feature type="non-terminal residue" evidence="4">
    <location>
        <position position="486"/>
    </location>
</feature>
<feature type="region of interest" description="Disordered" evidence="1">
    <location>
        <begin position="320"/>
        <end position="486"/>
    </location>
</feature>
<keyword evidence="3" id="KW-0732">Signal</keyword>